<evidence type="ECO:0000313" key="2">
    <source>
        <dbReference type="Proteomes" id="UP000683139"/>
    </source>
</evidence>
<protein>
    <submittedName>
        <fullName evidence="1">Uncharacterized protein</fullName>
    </submittedName>
</protein>
<organism evidence="1 2">
    <name type="scientific">Paenibacillus montaniterrae</name>
    <dbReference type="NCBI Taxonomy" id="429341"/>
    <lineage>
        <taxon>Bacteria</taxon>
        <taxon>Bacillati</taxon>
        <taxon>Bacillota</taxon>
        <taxon>Bacilli</taxon>
        <taxon>Bacillales</taxon>
        <taxon>Paenibacillaceae</taxon>
        <taxon>Paenibacillus</taxon>
    </lineage>
</organism>
<evidence type="ECO:0000313" key="1">
    <source>
        <dbReference type="EMBL" id="GIP17507.1"/>
    </source>
</evidence>
<proteinExistence type="predicted"/>
<name>A0A919YN31_9BACL</name>
<dbReference type="RefSeq" id="WP_213516928.1">
    <property type="nucleotide sequence ID" value="NZ_BOSE01000006.1"/>
</dbReference>
<gene>
    <name evidence="1" type="ORF">J40TS1_31490</name>
</gene>
<dbReference type="EMBL" id="BOSE01000006">
    <property type="protein sequence ID" value="GIP17507.1"/>
    <property type="molecule type" value="Genomic_DNA"/>
</dbReference>
<comment type="caution">
    <text evidence="1">The sequence shown here is derived from an EMBL/GenBank/DDBJ whole genome shotgun (WGS) entry which is preliminary data.</text>
</comment>
<sequence length="98" mass="11417">MKKMSIKIIITLIIFILLVWSSKTSSIGELVTIREVSSNEMVIETMIKEVKTIKIPSNLANIIDENKQYHDKYYIKYTTNIWGKPKLKQIKPMLDENS</sequence>
<accession>A0A919YN31</accession>
<dbReference type="AlphaFoldDB" id="A0A919YN31"/>
<reference evidence="1" key="1">
    <citation type="submission" date="2021-03" db="EMBL/GenBank/DDBJ databases">
        <title>Antimicrobial resistance genes in bacteria isolated from Japanese honey, and their potential for conferring macrolide and lincosamide resistance in the American foulbrood pathogen Paenibacillus larvae.</title>
        <authorList>
            <person name="Okamoto M."/>
            <person name="Kumagai M."/>
            <person name="Kanamori H."/>
            <person name="Takamatsu D."/>
        </authorList>
    </citation>
    <scope>NUCLEOTIDE SEQUENCE</scope>
    <source>
        <strain evidence="1">J40TS1</strain>
    </source>
</reference>
<keyword evidence="2" id="KW-1185">Reference proteome</keyword>
<dbReference type="Proteomes" id="UP000683139">
    <property type="component" value="Unassembled WGS sequence"/>
</dbReference>